<dbReference type="Pfam" id="PF06912">
    <property type="entry name" value="DUF1275"/>
    <property type="match status" value="1"/>
</dbReference>
<name>A0A165R2E2_9FLAO</name>
<organism evidence="2 3">
    <name type="scientific">Myroides marinus</name>
    <dbReference type="NCBI Taxonomy" id="703342"/>
    <lineage>
        <taxon>Bacteria</taxon>
        <taxon>Pseudomonadati</taxon>
        <taxon>Bacteroidota</taxon>
        <taxon>Flavobacteriia</taxon>
        <taxon>Flavobacteriales</taxon>
        <taxon>Flavobacteriaceae</taxon>
        <taxon>Myroides</taxon>
    </lineage>
</organism>
<feature type="transmembrane region" description="Helical" evidence="1">
    <location>
        <begin position="178"/>
        <end position="200"/>
    </location>
</feature>
<comment type="caution">
    <text evidence="2">The sequence shown here is derived from an EMBL/GenBank/DDBJ whole genome shotgun (WGS) entry which is preliminary data.</text>
</comment>
<feature type="transmembrane region" description="Helical" evidence="1">
    <location>
        <begin position="60"/>
        <end position="81"/>
    </location>
</feature>
<evidence type="ECO:0008006" key="4">
    <source>
        <dbReference type="Google" id="ProtNLM"/>
    </source>
</evidence>
<evidence type="ECO:0000313" key="2">
    <source>
        <dbReference type="EMBL" id="KZE78002.1"/>
    </source>
</evidence>
<protein>
    <recommendedName>
        <fullName evidence="4">DUF1275 domain-containing protein</fullName>
    </recommendedName>
</protein>
<feature type="transmembrane region" description="Helical" evidence="1">
    <location>
        <begin position="212"/>
        <end position="230"/>
    </location>
</feature>
<sequence length="265" mass="30021">MLSHLGRERSFMQNLRLAVLLSFVGGIVNVSGFLALKLMTTNVTGYLSNFAQEVLTFNKAAILRTVLLLVSFFFGSFVSHVILQLQKVFWNKVYFTVPLILEAVLLSGVAYVEGDVLSQYPLEIAYILLFAMGLQNSLVTFISKAVVRTTHITGIVTDLGIETAKLLFSFRRQSIRRILLSHIGLKVSIVLSFGLGGILAAFSFEYLHLKTLYIGVVVILLTTVYDYLMVKMMMVIEEGMHIVDWSKRTVFRDHKIYQILKRKKR</sequence>
<evidence type="ECO:0000256" key="1">
    <source>
        <dbReference type="SAM" id="Phobius"/>
    </source>
</evidence>
<dbReference type="AlphaFoldDB" id="A0A165R2E2"/>
<feature type="transmembrane region" description="Helical" evidence="1">
    <location>
        <begin position="124"/>
        <end position="142"/>
    </location>
</feature>
<gene>
    <name evidence="2" type="ORF">AV926_13225</name>
</gene>
<feature type="transmembrane region" description="Helical" evidence="1">
    <location>
        <begin position="93"/>
        <end position="112"/>
    </location>
</feature>
<keyword evidence="3" id="KW-1185">Reference proteome</keyword>
<dbReference type="OrthoDB" id="270162at2"/>
<dbReference type="PANTHER" id="PTHR37314">
    <property type="entry name" value="SLR0142 PROTEIN"/>
    <property type="match status" value="1"/>
</dbReference>
<dbReference type="Proteomes" id="UP000076630">
    <property type="component" value="Unassembled WGS sequence"/>
</dbReference>
<feature type="transmembrane region" description="Helical" evidence="1">
    <location>
        <begin position="17"/>
        <end position="40"/>
    </location>
</feature>
<evidence type="ECO:0000313" key="3">
    <source>
        <dbReference type="Proteomes" id="UP000076630"/>
    </source>
</evidence>
<dbReference type="PANTHER" id="PTHR37314:SF4">
    <property type="entry name" value="UPF0700 TRANSMEMBRANE PROTEIN YOAK"/>
    <property type="match status" value="1"/>
</dbReference>
<dbReference type="EMBL" id="LQNU01000066">
    <property type="protein sequence ID" value="KZE78002.1"/>
    <property type="molecule type" value="Genomic_DNA"/>
</dbReference>
<keyword evidence="1" id="KW-0812">Transmembrane</keyword>
<accession>A0A165R2E2</accession>
<proteinExistence type="predicted"/>
<keyword evidence="1" id="KW-0472">Membrane</keyword>
<dbReference type="InterPro" id="IPR010699">
    <property type="entry name" value="DUF1275"/>
</dbReference>
<reference evidence="2 3" key="1">
    <citation type="submission" date="2016-01" db="EMBL/GenBank/DDBJ databases">
        <title>Whole genome sequencing of Myroides marinus L41.</title>
        <authorList>
            <person name="Hong K.W."/>
        </authorList>
    </citation>
    <scope>NUCLEOTIDE SEQUENCE [LARGE SCALE GENOMIC DNA]</scope>
    <source>
        <strain evidence="2 3">L41</strain>
    </source>
</reference>
<keyword evidence="1" id="KW-1133">Transmembrane helix</keyword>